<comment type="caution">
    <text evidence="2">The sequence shown here is derived from an EMBL/GenBank/DDBJ whole genome shotgun (WGS) entry which is preliminary data.</text>
</comment>
<dbReference type="Proteomes" id="UP000234667">
    <property type="component" value="Unassembled WGS sequence"/>
</dbReference>
<dbReference type="Proteomes" id="UP000234505">
    <property type="component" value="Unassembled WGS sequence"/>
</dbReference>
<reference evidence="5 6" key="2">
    <citation type="submission" date="2018-01" db="EMBL/GenBank/DDBJ databases">
        <title>Genomic study of Klebsiella pneumoniae.</title>
        <authorList>
            <person name="Yang Y."/>
            <person name="Bicalho R."/>
        </authorList>
    </citation>
    <scope>NUCLEOTIDE SEQUENCE [LARGE SCALE GENOMIC DNA]</scope>
    <source>
        <strain evidence="4 7">A10</strain>
        <strain evidence="2 5">A11</strain>
        <strain evidence="3 6">A2</strain>
    </source>
</reference>
<proteinExistence type="predicted"/>
<evidence type="ECO:0000256" key="1">
    <source>
        <dbReference type="SAM" id="MobiDB-lite"/>
    </source>
</evidence>
<evidence type="ECO:0000313" key="2">
    <source>
        <dbReference type="EMBL" id="PLL41666.1"/>
    </source>
</evidence>
<name>A0A249WG01_9ENTR</name>
<evidence type="ECO:0000313" key="4">
    <source>
        <dbReference type="EMBL" id="PLO74329.1"/>
    </source>
</evidence>
<protein>
    <submittedName>
        <fullName evidence="2">Uncharacterized protein</fullName>
    </submittedName>
</protein>
<evidence type="ECO:0000313" key="6">
    <source>
        <dbReference type="Proteomes" id="UP000234661"/>
    </source>
</evidence>
<evidence type="ECO:0000313" key="3">
    <source>
        <dbReference type="EMBL" id="PLM56132.1"/>
    </source>
</evidence>
<evidence type="ECO:0000313" key="5">
    <source>
        <dbReference type="Proteomes" id="UP000234505"/>
    </source>
</evidence>
<feature type="region of interest" description="Disordered" evidence="1">
    <location>
        <begin position="1"/>
        <end position="41"/>
    </location>
</feature>
<gene>
    <name evidence="3" type="ORF">CWM85_21315</name>
    <name evidence="4" type="ORF">CWN49_03635</name>
    <name evidence="2" type="ORF">CWN50_10505</name>
</gene>
<dbReference type="EMBL" id="PIDS01000275">
    <property type="protein sequence ID" value="PLL41666.1"/>
    <property type="molecule type" value="Genomic_DNA"/>
</dbReference>
<accession>A0A249WG01</accession>
<sequence>MDFELQAGGKTVKPRSLHQVSDRGEQAQPTHLQLERRRVYL</sequence>
<dbReference type="AlphaFoldDB" id="A0A249WG01"/>
<reference evidence="5 6" key="1">
    <citation type="submission" date="2017-11" db="EMBL/GenBank/DDBJ databases">
        <authorList>
            <person name="Han C.G."/>
        </authorList>
    </citation>
    <scope>NUCLEOTIDE SEQUENCE [LARGE SCALE GENOMIC DNA]</scope>
    <source>
        <strain evidence="4 7">A10</strain>
        <strain evidence="2 5">A11</strain>
        <strain evidence="3 6">A2</strain>
    </source>
</reference>
<dbReference type="EMBL" id="PIET01000739">
    <property type="protein sequence ID" value="PLM56132.1"/>
    <property type="molecule type" value="Genomic_DNA"/>
</dbReference>
<evidence type="ECO:0000313" key="7">
    <source>
        <dbReference type="Proteomes" id="UP000234667"/>
    </source>
</evidence>
<dbReference type="Proteomes" id="UP000234661">
    <property type="component" value="Unassembled WGS sequence"/>
</dbReference>
<organism evidence="2 5">
    <name type="scientific">Klebsiella michiganensis</name>
    <dbReference type="NCBI Taxonomy" id="1134687"/>
    <lineage>
        <taxon>Bacteria</taxon>
        <taxon>Pseudomonadati</taxon>
        <taxon>Pseudomonadota</taxon>
        <taxon>Gammaproteobacteria</taxon>
        <taxon>Enterobacterales</taxon>
        <taxon>Enterobacteriaceae</taxon>
        <taxon>Klebsiella/Raoultella group</taxon>
        <taxon>Klebsiella</taxon>
    </lineage>
</organism>
<dbReference type="EMBL" id="PIDR01000057">
    <property type="protein sequence ID" value="PLO74329.1"/>
    <property type="molecule type" value="Genomic_DNA"/>
</dbReference>